<protein>
    <submittedName>
        <fullName evidence="2">Uncharacterized protein</fullName>
    </submittedName>
</protein>
<keyword evidence="3" id="KW-1185">Reference proteome</keyword>
<feature type="compositionally biased region" description="Gly residues" evidence="1">
    <location>
        <begin position="13"/>
        <end position="23"/>
    </location>
</feature>
<gene>
    <name evidence="2" type="ORF">GOP47_0014146</name>
</gene>
<organism evidence="2 3">
    <name type="scientific">Adiantum capillus-veneris</name>
    <name type="common">Maidenhair fern</name>
    <dbReference type="NCBI Taxonomy" id="13818"/>
    <lineage>
        <taxon>Eukaryota</taxon>
        <taxon>Viridiplantae</taxon>
        <taxon>Streptophyta</taxon>
        <taxon>Embryophyta</taxon>
        <taxon>Tracheophyta</taxon>
        <taxon>Polypodiopsida</taxon>
        <taxon>Polypodiidae</taxon>
        <taxon>Polypodiales</taxon>
        <taxon>Pteridineae</taxon>
        <taxon>Pteridaceae</taxon>
        <taxon>Vittarioideae</taxon>
        <taxon>Adiantum</taxon>
    </lineage>
</organism>
<sequence>MCGKGGHEEAEKGGGGGDGGVWRGGQVHALQAVEEDGNDGHGGAGMREGEHGKQARDEAQLKPRNDEEHSLVGVPYGRERRRGCWHPNGGALCLMQVAGQECLRGQTRSP</sequence>
<dbReference type="AlphaFoldDB" id="A0A9D4UPV7"/>
<dbReference type="Proteomes" id="UP000886520">
    <property type="component" value="Chromosome 13"/>
</dbReference>
<evidence type="ECO:0000313" key="2">
    <source>
        <dbReference type="EMBL" id="KAI5071895.1"/>
    </source>
</evidence>
<feature type="compositionally biased region" description="Basic and acidic residues" evidence="1">
    <location>
        <begin position="47"/>
        <end position="70"/>
    </location>
</feature>
<accession>A0A9D4UPV7</accession>
<proteinExistence type="predicted"/>
<comment type="caution">
    <text evidence="2">The sequence shown here is derived from an EMBL/GenBank/DDBJ whole genome shotgun (WGS) entry which is preliminary data.</text>
</comment>
<feature type="compositionally biased region" description="Basic and acidic residues" evidence="1">
    <location>
        <begin position="1"/>
        <end position="12"/>
    </location>
</feature>
<dbReference type="EMBL" id="JABFUD020000013">
    <property type="protein sequence ID" value="KAI5071895.1"/>
    <property type="molecule type" value="Genomic_DNA"/>
</dbReference>
<evidence type="ECO:0000256" key="1">
    <source>
        <dbReference type="SAM" id="MobiDB-lite"/>
    </source>
</evidence>
<name>A0A9D4UPV7_ADICA</name>
<feature type="region of interest" description="Disordered" evidence="1">
    <location>
        <begin position="1"/>
        <end position="74"/>
    </location>
</feature>
<evidence type="ECO:0000313" key="3">
    <source>
        <dbReference type="Proteomes" id="UP000886520"/>
    </source>
</evidence>
<reference evidence="2" key="1">
    <citation type="submission" date="2021-01" db="EMBL/GenBank/DDBJ databases">
        <title>Adiantum capillus-veneris genome.</title>
        <authorList>
            <person name="Fang Y."/>
            <person name="Liao Q."/>
        </authorList>
    </citation>
    <scope>NUCLEOTIDE SEQUENCE</scope>
    <source>
        <strain evidence="2">H3</strain>
        <tissue evidence="2">Leaf</tissue>
    </source>
</reference>